<evidence type="ECO:0000313" key="6">
    <source>
        <dbReference type="EMBL" id="MCL1138566.1"/>
    </source>
</evidence>
<evidence type="ECO:0000313" key="7">
    <source>
        <dbReference type="Proteomes" id="UP001139293"/>
    </source>
</evidence>
<dbReference type="GO" id="GO:0006351">
    <property type="term" value="P:DNA-templated transcription"/>
    <property type="evidence" value="ECO:0007669"/>
    <property type="project" value="TreeGrafter"/>
</dbReference>
<dbReference type="AlphaFoldDB" id="A0A9X1ZBN4"/>
<keyword evidence="3" id="KW-0238">DNA-binding</keyword>
<dbReference type="CDD" id="cd08422">
    <property type="entry name" value="PBP2_CrgA_like"/>
    <property type="match status" value="1"/>
</dbReference>
<keyword evidence="7" id="KW-1185">Reference proteome</keyword>
<proteinExistence type="inferred from homology"/>
<evidence type="ECO:0000256" key="3">
    <source>
        <dbReference type="ARBA" id="ARBA00023125"/>
    </source>
</evidence>
<dbReference type="Gene3D" id="1.10.10.10">
    <property type="entry name" value="Winged helix-like DNA-binding domain superfamily/Winged helix DNA-binding domain"/>
    <property type="match status" value="1"/>
</dbReference>
<dbReference type="InterPro" id="IPR036388">
    <property type="entry name" value="WH-like_DNA-bd_sf"/>
</dbReference>
<organism evidence="6 7">
    <name type="scientific">Shewanella pneumatophori</name>
    <dbReference type="NCBI Taxonomy" id="314092"/>
    <lineage>
        <taxon>Bacteria</taxon>
        <taxon>Pseudomonadati</taxon>
        <taxon>Pseudomonadota</taxon>
        <taxon>Gammaproteobacteria</taxon>
        <taxon>Alteromonadales</taxon>
        <taxon>Shewanellaceae</taxon>
        <taxon>Shewanella</taxon>
    </lineage>
</organism>
<dbReference type="GO" id="GO:0043565">
    <property type="term" value="F:sequence-specific DNA binding"/>
    <property type="evidence" value="ECO:0007669"/>
    <property type="project" value="TreeGrafter"/>
</dbReference>
<dbReference type="Proteomes" id="UP001139293">
    <property type="component" value="Unassembled WGS sequence"/>
</dbReference>
<dbReference type="Pfam" id="PF03466">
    <property type="entry name" value="LysR_substrate"/>
    <property type="match status" value="1"/>
</dbReference>
<keyword evidence="2" id="KW-0805">Transcription regulation</keyword>
<sequence>MNYDVSLLEIKLFLMTTQFGSFSEVARRQDMTPSSVSRKMAQLEVKVGTKLLHRHTRSISLTDEGAAFNKHCTDIINQYERVVEHIEQRANTPRGTVKISVPVAFGRLHIAPYLPELLERYPLLKVEVQQTDSFVDPAADAIDLMIRIGVPQDSSLRMKRFAKQRYVMAASPSYLKSYGTPSKPEQLEQHNCLVFKGTAGLQRWFIGKEKLAPYEVFGSLYGNNAETLVTSAVGGSGIVVFPTWLIGEELKSGKLVSLFDDYQVSTSLEQQSISALYLETDNLAAKVRVVIDFLAEKFSSTRGSNLCYWDVV</sequence>
<dbReference type="InterPro" id="IPR000847">
    <property type="entry name" value="LysR_HTH_N"/>
</dbReference>
<evidence type="ECO:0000259" key="5">
    <source>
        <dbReference type="PROSITE" id="PS50931"/>
    </source>
</evidence>
<dbReference type="SUPFAM" id="SSF46785">
    <property type="entry name" value="Winged helix' DNA-binding domain"/>
    <property type="match status" value="1"/>
</dbReference>
<evidence type="ECO:0000256" key="2">
    <source>
        <dbReference type="ARBA" id="ARBA00023015"/>
    </source>
</evidence>
<dbReference type="PANTHER" id="PTHR30537:SF35">
    <property type="entry name" value="TRANSCRIPTIONAL REGULATORY PROTEIN"/>
    <property type="match status" value="1"/>
</dbReference>
<dbReference type="GO" id="GO:0003700">
    <property type="term" value="F:DNA-binding transcription factor activity"/>
    <property type="evidence" value="ECO:0007669"/>
    <property type="project" value="InterPro"/>
</dbReference>
<dbReference type="Pfam" id="PF00126">
    <property type="entry name" value="HTH_1"/>
    <property type="match status" value="1"/>
</dbReference>
<evidence type="ECO:0000256" key="4">
    <source>
        <dbReference type="ARBA" id="ARBA00023163"/>
    </source>
</evidence>
<comment type="similarity">
    <text evidence="1">Belongs to the LysR transcriptional regulatory family.</text>
</comment>
<accession>A0A9X1ZBN4</accession>
<gene>
    <name evidence="6" type="ORF">L2740_08425</name>
</gene>
<dbReference type="InterPro" id="IPR005119">
    <property type="entry name" value="LysR_subst-bd"/>
</dbReference>
<comment type="caution">
    <text evidence="6">The sequence shown here is derived from an EMBL/GenBank/DDBJ whole genome shotgun (WGS) entry which is preliminary data.</text>
</comment>
<reference evidence="6" key="1">
    <citation type="submission" date="2022-01" db="EMBL/GenBank/DDBJ databases">
        <title>Whole genome-based taxonomy of the Shewanellaceae.</title>
        <authorList>
            <person name="Martin-Rodriguez A.J."/>
        </authorList>
    </citation>
    <scope>NUCLEOTIDE SEQUENCE</scope>
    <source>
        <strain evidence="6">KCTC 23973</strain>
    </source>
</reference>
<keyword evidence="4" id="KW-0804">Transcription</keyword>
<dbReference type="EMBL" id="JAKILB010000004">
    <property type="protein sequence ID" value="MCL1138566.1"/>
    <property type="molecule type" value="Genomic_DNA"/>
</dbReference>
<protein>
    <submittedName>
        <fullName evidence="6">LysR family transcriptional regulator</fullName>
    </submittedName>
</protein>
<dbReference type="Gene3D" id="3.40.190.290">
    <property type="match status" value="1"/>
</dbReference>
<dbReference type="InterPro" id="IPR036390">
    <property type="entry name" value="WH_DNA-bd_sf"/>
</dbReference>
<dbReference type="PANTHER" id="PTHR30537">
    <property type="entry name" value="HTH-TYPE TRANSCRIPTIONAL REGULATOR"/>
    <property type="match status" value="1"/>
</dbReference>
<dbReference type="InterPro" id="IPR058163">
    <property type="entry name" value="LysR-type_TF_proteobact-type"/>
</dbReference>
<evidence type="ECO:0000256" key="1">
    <source>
        <dbReference type="ARBA" id="ARBA00009437"/>
    </source>
</evidence>
<dbReference type="SUPFAM" id="SSF53850">
    <property type="entry name" value="Periplasmic binding protein-like II"/>
    <property type="match status" value="1"/>
</dbReference>
<name>A0A9X1ZBN4_9GAMM</name>
<dbReference type="PROSITE" id="PS50931">
    <property type="entry name" value="HTH_LYSR"/>
    <property type="match status" value="1"/>
</dbReference>
<feature type="domain" description="HTH lysR-type" evidence="5">
    <location>
        <begin position="1"/>
        <end position="62"/>
    </location>
</feature>
<dbReference type="RefSeq" id="WP_248949605.1">
    <property type="nucleotide sequence ID" value="NZ_JAKILB010000004.1"/>
</dbReference>